<evidence type="ECO:0000313" key="2">
    <source>
        <dbReference type="EMBL" id="AIR10584.1"/>
    </source>
</evidence>
<dbReference type="Proteomes" id="UP000029488">
    <property type="component" value="Chromosome"/>
</dbReference>
<dbReference type="InterPro" id="IPR000182">
    <property type="entry name" value="GNAT_dom"/>
</dbReference>
<dbReference type="AlphaFoldDB" id="A0A089QBW8"/>
<gene>
    <name evidence="3" type="ORF">DB362_03720</name>
    <name evidence="2" type="ORF">LSJ_0903c</name>
    <name evidence="4" type="ORF">QFE45_05130</name>
</gene>
<evidence type="ECO:0000313" key="4">
    <source>
        <dbReference type="EMBL" id="WII27779.1"/>
    </source>
</evidence>
<dbReference type="InterPro" id="IPR016181">
    <property type="entry name" value="Acyl_CoA_acyltransferase"/>
</dbReference>
<proteinExistence type="predicted"/>
<reference evidence="2 5" key="1">
    <citation type="journal article" date="2014" name="BMC Genomics">
        <title>Unusual genome complexity in Lactobacillus salivarius JCM1046.</title>
        <authorList>
            <person name="Raftis E.J."/>
            <person name="Forde B.M."/>
            <person name="Claesson M.J."/>
            <person name="O'Toole P.W."/>
        </authorList>
    </citation>
    <scope>NUCLEOTIDE SEQUENCE [LARGE SCALE GENOMIC DNA]</scope>
    <source>
        <strain evidence="2 5">JCM1046</strain>
    </source>
</reference>
<dbReference type="CDD" id="cd04301">
    <property type="entry name" value="NAT_SF"/>
    <property type="match status" value="1"/>
</dbReference>
<feature type="domain" description="N-acetyltransferase" evidence="1">
    <location>
        <begin position="2"/>
        <end position="194"/>
    </location>
</feature>
<dbReference type="Proteomes" id="UP001231316">
    <property type="component" value="Chromosome"/>
</dbReference>
<dbReference type="Pfam" id="PF00583">
    <property type="entry name" value="Acetyltransf_1"/>
    <property type="match status" value="1"/>
</dbReference>
<dbReference type="EMBL" id="CP007646">
    <property type="protein sequence ID" value="AIR10584.1"/>
    <property type="molecule type" value="Genomic_DNA"/>
</dbReference>
<dbReference type="Gene3D" id="3.40.630.30">
    <property type="match status" value="1"/>
</dbReference>
<evidence type="ECO:0000313" key="6">
    <source>
        <dbReference type="Proteomes" id="UP000245607"/>
    </source>
</evidence>
<dbReference type="EMBL" id="QFAS01000005">
    <property type="protein sequence ID" value="PWG53034.1"/>
    <property type="molecule type" value="Genomic_DNA"/>
</dbReference>
<dbReference type="RefSeq" id="WP_003707764.1">
    <property type="nucleotide sequence ID" value="NZ_CP007646.1"/>
</dbReference>
<dbReference type="EMBL" id="CP123971">
    <property type="protein sequence ID" value="WII27779.1"/>
    <property type="molecule type" value="Genomic_DNA"/>
</dbReference>
<evidence type="ECO:0000313" key="5">
    <source>
        <dbReference type="Proteomes" id="UP000029488"/>
    </source>
</evidence>
<dbReference type="SUPFAM" id="SSF55729">
    <property type="entry name" value="Acyl-CoA N-acyltransferases (Nat)"/>
    <property type="match status" value="1"/>
</dbReference>
<sequence>MIKIRPLNESDEGDIAQILNKTWNFDGENDELLESRMYFLECMTNASYARVATVDGKVAGVLIAANLQEEHRNWNVIMRSIWLKMKQFFIPQEEVAQNWEGEEQILQTLEEKLPKNYDAELNLFVVSPEFRGYGIGSKLYRQFEIYLKKQHLKSFFLHTDTGCAYKFYEHKGLKRKAMKKSSCFYAIKDHKPVTFFIYGNV</sequence>
<name>A0A089QBW8_9LACO</name>
<evidence type="ECO:0000259" key="1">
    <source>
        <dbReference type="PROSITE" id="PS51186"/>
    </source>
</evidence>
<reference evidence="4" key="3">
    <citation type="submission" date="2023-04" db="EMBL/GenBank/DDBJ databases">
        <title>Four porcine-derived lactic acid bacteria strains analyses and their evaluation as potential probiotics based on genomics.</title>
        <authorList>
            <person name="Niu D."/>
        </authorList>
    </citation>
    <scope>NUCLEOTIDE SEQUENCE</scope>
    <source>
        <strain evidence="4">ZSA5</strain>
    </source>
</reference>
<reference evidence="3 6" key="2">
    <citation type="submission" date="2018-05" db="EMBL/GenBank/DDBJ databases">
        <title>Lactobacillus salivarius genome sequencing and assembly.</title>
        <authorList>
            <person name="Audisio C."/>
            <person name="Albarracin L."/>
            <person name="Torres M.J."/>
            <person name="Hebert E.M."/>
            <person name="Saavedra L."/>
        </authorList>
    </citation>
    <scope>NUCLEOTIDE SEQUENCE [LARGE SCALE GENOMIC DNA]</scope>
    <source>
        <strain evidence="3 6">A3iob</strain>
    </source>
</reference>
<evidence type="ECO:0000313" key="3">
    <source>
        <dbReference type="EMBL" id="PWG53034.1"/>
    </source>
</evidence>
<accession>A0A089QBW8</accession>
<keyword evidence="3" id="KW-0808">Transferase</keyword>
<dbReference type="PROSITE" id="PS51186">
    <property type="entry name" value="GNAT"/>
    <property type="match status" value="1"/>
</dbReference>
<organism evidence="2 5">
    <name type="scientific">Ligilactobacillus salivarius</name>
    <dbReference type="NCBI Taxonomy" id="1624"/>
    <lineage>
        <taxon>Bacteria</taxon>
        <taxon>Bacillati</taxon>
        <taxon>Bacillota</taxon>
        <taxon>Bacilli</taxon>
        <taxon>Lactobacillales</taxon>
        <taxon>Lactobacillaceae</taxon>
        <taxon>Ligilactobacillus</taxon>
    </lineage>
</organism>
<dbReference type="Proteomes" id="UP000245607">
    <property type="component" value="Unassembled WGS sequence"/>
</dbReference>
<dbReference type="KEGG" id="lsj:LSJ_0903c"/>
<dbReference type="GO" id="GO:0016747">
    <property type="term" value="F:acyltransferase activity, transferring groups other than amino-acyl groups"/>
    <property type="evidence" value="ECO:0007669"/>
    <property type="project" value="InterPro"/>
</dbReference>
<protein>
    <submittedName>
        <fullName evidence="3 4">N-acetyltransferase</fullName>
    </submittedName>
</protein>